<evidence type="ECO:0000313" key="14">
    <source>
        <dbReference type="Proteomes" id="UP000008672"/>
    </source>
</evidence>
<comment type="subcellular location">
    <subcellularLocation>
        <location evidence="1">Membrane</location>
        <topology evidence="1">Multi-pass membrane protein</topology>
    </subcellularLocation>
</comment>
<feature type="compositionally biased region" description="Basic and acidic residues" evidence="12">
    <location>
        <begin position="20"/>
        <end position="39"/>
    </location>
</feature>
<dbReference type="STRING" id="7897.ENSLACP00000000005"/>
<keyword evidence="5" id="KW-1133">Transmembrane helix</keyword>
<accession>H2ZRI4</accession>
<keyword evidence="7 11" id="KW-0406">Ion transport</keyword>
<dbReference type="GeneTree" id="ENSGT00940000162081"/>
<name>H2ZRI4_LATCH</name>
<evidence type="ECO:0000256" key="7">
    <source>
        <dbReference type="ARBA" id="ARBA00023065"/>
    </source>
</evidence>
<keyword evidence="3 11" id="KW-0894">Sodium channel</keyword>
<keyword evidence="9 11" id="KW-0739">Sodium transport</keyword>
<keyword evidence="8" id="KW-0472">Membrane</keyword>
<reference evidence="13" key="2">
    <citation type="submission" date="2025-08" db="UniProtKB">
        <authorList>
            <consortium name="Ensembl"/>
        </authorList>
    </citation>
    <scope>IDENTIFICATION</scope>
</reference>
<dbReference type="Gene3D" id="1.10.3590.10">
    <property type="entry name" value="acid-sensing ion channel 1 domain"/>
    <property type="match status" value="1"/>
</dbReference>
<evidence type="ECO:0000313" key="13">
    <source>
        <dbReference type="Ensembl" id="ENSLACP00000000005.1"/>
    </source>
</evidence>
<dbReference type="HOGENOM" id="CLU_092454_0_0_1"/>
<evidence type="ECO:0000256" key="8">
    <source>
        <dbReference type="ARBA" id="ARBA00023136"/>
    </source>
</evidence>
<dbReference type="InterPro" id="IPR001873">
    <property type="entry name" value="ENaC"/>
</dbReference>
<evidence type="ECO:0000256" key="5">
    <source>
        <dbReference type="ARBA" id="ARBA00022989"/>
    </source>
</evidence>
<evidence type="ECO:0000256" key="4">
    <source>
        <dbReference type="ARBA" id="ARBA00022692"/>
    </source>
</evidence>
<dbReference type="GO" id="GO:0005886">
    <property type="term" value="C:plasma membrane"/>
    <property type="evidence" value="ECO:0007669"/>
    <property type="project" value="TreeGrafter"/>
</dbReference>
<comment type="similarity">
    <text evidence="11">Belongs to the amiloride-sensitive sodium channel (TC 1.A.6) family.</text>
</comment>
<organism evidence="13 14">
    <name type="scientific">Latimeria chalumnae</name>
    <name type="common">Coelacanth</name>
    <dbReference type="NCBI Taxonomy" id="7897"/>
    <lineage>
        <taxon>Eukaryota</taxon>
        <taxon>Metazoa</taxon>
        <taxon>Chordata</taxon>
        <taxon>Craniata</taxon>
        <taxon>Vertebrata</taxon>
        <taxon>Euteleostomi</taxon>
        <taxon>Coelacanthiformes</taxon>
        <taxon>Coelacanthidae</taxon>
        <taxon>Latimeria</taxon>
    </lineage>
</organism>
<proteinExistence type="inferred from homology"/>
<evidence type="ECO:0000256" key="2">
    <source>
        <dbReference type="ARBA" id="ARBA00022448"/>
    </source>
</evidence>
<keyword evidence="6" id="KW-0915">Sodium</keyword>
<evidence type="ECO:0000256" key="1">
    <source>
        <dbReference type="ARBA" id="ARBA00004141"/>
    </source>
</evidence>
<sequence>MLISIICTIPLTTDGQMKGRKVDEEKDSTETKLMESSKSEEEEAKASDITVFAGSCTLHGISHIFLPGGVTVRRSLWACAFLMSLSIFLYQVADRVIYYLEYHHVTTLDEQDTDLMTFPAITICNYNSFRVSTLTNNDLYWIGGLIGVEKEERSNFLEFIGKPSDLSNFFPSKDFSMQDFFQRGGHNIEEMLLECQYRSEECKPENFTSITNP</sequence>
<reference evidence="13" key="3">
    <citation type="submission" date="2025-09" db="UniProtKB">
        <authorList>
            <consortium name="Ensembl"/>
        </authorList>
    </citation>
    <scope>IDENTIFICATION</scope>
</reference>
<keyword evidence="14" id="KW-1185">Reference proteome</keyword>
<feature type="region of interest" description="Disordered" evidence="12">
    <location>
        <begin position="18"/>
        <end position="42"/>
    </location>
</feature>
<evidence type="ECO:0000256" key="6">
    <source>
        <dbReference type="ARBA" id="ARBA00023053"/>
    </source>
</evidence>
<dbReference type="Pfam" id="PF00858">
    <property type="entry name" value="ASC"/>
    <property type="match status" value="1"/>
</dbReference>
<protein>
    <submittedName>
        <fullName evidence="13">Uncharacterized protein</fullName>
    </submittedName>
</protein>
<dbReference type="OMA" id="CTLHGIS"/>
<reference evidence="14" key="1">
    <citation type="submission" date="2011-08" db="EMBL/GenBank/DDBJ databases">
        <title>The draft genome of Latimeria chalumnae.</title>
        <authorList>
            <person name="Di Palma F."/>
            <person name="Alfoldi J."/>
            <person name="Johnson J."/>
            <person name="Berlin A."/>
            <person name="Gnerre S."/>
            <person name="Jaffe D."/>
            <person name="MacCallum I."/>
            <person name="Young S."/>
            <person name="Walker B.J."/>
            <person name="Lander E."/>
            <person name="Lindblad-Toh K."/>
        </authorList>
    </citation>
    <scope>NUCLEOTIDE SEQUENCE [LARGE SCALE GENOMIC DNA]</scope>
    <source>
        <strain evidence="14">Wild caught</strain>
    </source>
</reference>
<evidence type="ECO:0000256" key="10">
    <source>
        <dbReference type="ARBA" id="ARBA00023303"/>
    </source>
</evidence>
<keyword evidence="10 11" id="KW-0407">Ion channel</keyword>
<evidence type="ECO:0000256" key="11">
    <source>
        <dbReference type="RuleBase" id="RU000679"/>
    </source>
</evidence>
<dbReference type="PANTHER" id="PTHR11690">
    <property type="entry name" value="AMILORIDE-SENSITIVE SODIUM CHANNEL-RELATED"/>
    <property type="match status" value="1"/>
</dbReference>
<dbReference type="Ensembl" id="ENSLACT00000000006.1">
    <property type="protein sequence ID" value="ENSLACP00000000005.1"/>
    <property type="gene ID" value="ENSLACG00000000005.1"/>
</dbReference>
<dbReference type="AlphaFoldDB" id="H2ZRI4"/>
<dbReference type="PRINTS" id="PR01078">
    <property type="entry name" value="AMINACHANNEL"/>
</dbReference>
<keyword evidence="4 11" id="KW-0812">Transmembrane</keyword>
<evidence type="ECO:0000256" key="3">
    <source>
        <dbReference type="ARBA" id="ARBA00022461"/>
    </source>
</evidence>
<dbReference type="PANTHER" id="PTHR11690:SF297">
    <property type="entry name" value="ACID-SENSING ION CHANNEL 1B"/>
    <property type="match status" value="1"/>
</dbReference>
<dbReference type="GO" id="GO:0160128">
    <property type="term" value="F:pH-gated monoatomic ion channel activity"/>
    <property type="evidence" value="ECO:0007669"/>
    <property type="project" value="TreeGrafter"/>
</dbReference>
<evidence type="ECO:0000256" key="12">
    <source>
        <dbReference type="SAM" id="MobiDB-lite"/>
    </source>
</evidence>
<dbReference type="Proteomes" id="UP000008672">
    <property type="component" value="Unassembled WGS sequence"/>
</dbReference>
<dbReference type="EMBL" id="AFYH01276432">
    <property type="status" value="NOT_ANNOTATED_CDS"/>
    <property type="molecule type" value="Genomic_DNA"/>
</dbReference>
<dbReference type="InParanoid" id="H2ZRI4"/>
<evidence type="ECO:0000256" key="9">
    <source>
        <dbReference type="ARBA" id="ARBA00023201"/>
    </source>
</evidence>
<dbReference type="GO" id="GO:0015280">
    <property type="term" value="F:ligand-gated sodium channel activity"/>
    <property type="evidence" value="ECO:0007669"/>
    <property type="project" value="TreeGrafter"/>
</dbReference>
<keyword evidence="2 11" id="KW-0813">Transport</keyword>
<dbReference type="Gene3D" id="1.10.287.770">
    <property type="entry name" value="YojJ-like"/>
    <property type="match status" value="1"/>
</dbReference>
<dbReference type="eggNOG" id="KOG4294">
    <property type="taxonomic scope" value="Eukaryota"/>
</dbReference>